<feature type="domain" description="Carbohydrate kinase FGGY C-terminal" evidence="6">
    <location>
        <begin position="257"/>
        <end position="452"/>
    </location>
</feature>
<dbReference type="AlphaFoldDB" id="A0A1I3VI78"/>
<dbReference type="InterPro" id="IPR050406">
    <property type="entry name" value="FGGY_Carb_Kinase"/>
</dbReference>
<dbReference type="InterPro" id="IPR006002">
    <property type="entry name" value="Gluconate_kinase"/>
</dbReference>
<organism evidence="7 8">
    <name type="scientific">Marinilactibacillus piezotolerans</name>
    <dbReference type="NCBI Taxonomy" id="258723"/>
    <lineage>
        <taxon>Bacteria</taxon>
        <taxon>Bacillati</taxon>
        <taxon>Bacillota</taxon>
        <taxon>Bacilli</taxon>
        <taxon>Lactobacillales</taxon>
        <taxon>Carnobacteriaceae</taxon>
        <taxon>Marinilactibacillus</taxon>
    </lineage>
</organism>
<evidence type="ECO:0000256" key="3">
    <source>
        <dbReference type="ARBA" id="ARBA00022777"/>
    </source>
</evidence>
<keyword evidence="2 4" id="KW-0808">Transferase</keyword>
<keyword evidence="8" id="KW-1185">Reference proteome</keyword>
<dbReference type="PANTHER" id="PTHR43095">
    <property type="entry name" value="SUGAR KINASE"/>
    <property type="match status" value="1"/>
</dbReference>
<evidence type="ECO:0000313" key="7">
    <source>
        <dbReference type="EMBL" id="SFJ94046.1"/>
    </source>
</evidence>
<evidence type="ECO:0000256" key="4">
    <source>
        <dbReference type="RuleBase" id="RU003733"/>
    </source>
</evidence>
<dbReference type="InterPro" id="IPR018483">
    <property type="entry name" value="Carb_kinase_FGGY_CS"/>
</dbReference>
<dbReference type="Pfam" id="PF02782">
    <property type="entry name" value="FGGY_C"/>
    <property type="match status" value="1"/>
</dbReference>
<dbReference type="InterPro" id="IPR000577">
    <property type="entry name" value="Carb_kinase_FGGY"/>
</dbReference>
<dbReference type="PIRSF" id="PIRSF000538">
    <property type="entry name" value="GlpK"/>
    <property type="match status" value="1"/>
</dbReference>
<protein>
    <submittedName>
        <fullName evidence="7">Gluconokinase</fullName>
    </submittedName>
</protein>
<dbReference type="STRING" id="258723.GCA_900169305_01511"/>
<dbReference type="Pfam" id="PF00370">
    <property type="entry name" value="FGGY_N"/>
    <property type="match status" value="1"/>
</dbReference>
<dbReference type="GO" id="GO:0019521">
    <property type="term" value="P:D-gluconate metabolic process"/>
    <property type="evidence" value="ECO:0007669"/>
    <property type="project" value="InterPro"/>
</dbReference>
<evidence type="ECO:0000313" key="8">
    <source>
        <dbReference type="Proteomes" id="UP000199589"/>
    </source>
</evidence>
<dbReference type="NCBIfam" id="TIGR01314">
    <property type="entry name" value="gntK_FGGY"/>
    <property type="match status" value="1"/>
</dbReference>
<dbReference type="OrthoDB" id="9805576at2"/>
<reference evidence="8" key="1">
    <citation type="submission" date="2016-10" db="EMBL/GenBank/DDBJ databases">
        <authorList>
            <person name="Varghese N."/>
            <person name="Submissions S."/>
        </authorList>
    </citation>
    <scope>NUCLEOTIDE SEQUENCE [LARGE SCALE GENOMIC DNA]</scope>
    <source>
        <strain evidence="8">DSM 16108</strain>
    </source>
</reference>
<dbReference type="CDD" id="cd07770">
    <property type="entry name" value="ASKHA_NBD_FGGY_GntK"/>
    <property type="match status" value="1"/>
</dbReference>
<comment type="similarity">
    <text evidence="1 4">Belongs to the FGGY kinase family.</text>
</comment>
<dbReference type="SUPFAM" id="SSF53067">
    <property type="entry name" value="Actin-like ATPase domain"/>
    <property type="match status" value="2"/>
</dbReference>
<keyword evidence="3 4" id="KW-0418">Kinase</keyword>
<evidence type="ECO:0000256" key="1">
    <source>
        <dbReference type="ARBA" id="ARBA00009156"/>
    </source>
</evidence>
<dbReference type="InterPro" id="IPR043129">
    <property type="entry name" value="ATPase_NBD"/>
</dbReference>
<dbReference type="Proteomes" id="UP000199589">
    <property type="component" value="Unassembled WGS sequence"/>
</dbReference>
<name>A0A1I3VI78_9LACT</name>
<proteinExistence type="inferred from homology"/>
<dbReference type="EMBL" id="FOSJ01000003">
    <property type="protein sequence ID" value="SFJ94046.1"/>
    <property type="molecule type" value="Genomic_DNA"/>
</dbReference>
<dbReference type="PANTHER" id="PTHR43095:SF2">
    <property type="entry name" value="GLUCONOKINASE"/>
    <property type="match status" value="1"/>
</dbReference>
<dbReference type="GO" id="GO:0046316">
    <property type="term" value="F:gluconokinase activity"/>
    <property type="evidence" value="ECO:0007669"/>
    <property type="project" value="InterPro"/>
</dbReference>
<dbReference type="InterPro" id="IPR018485">
    <property type="entry name" value="FGGY_C"/>
</dbReference>
<dbReference type="Gene3D" id="3.30.420.40">
    <property type="match status" value="2"/>
</dbReference>
<evidence type="ECO:0000259" key="5">
    <source>
        <dbReference type="Pfam" id="PF00370"/>
    </source>
</evidence>
<dbReference type="PROSITE" id="PS00445">
    <property type="entry name" value="FGGY_KINASES_2"/>
    <property type="match status" value="1"/>
</dbReference>
<sequence>MKSYMLGVDIGTTSTKAVLFDLKGNAFQQSSVEYPLNVPEPGAAEQDPKEILEAVKESIRTVMKRSEIDKNALKLISFSAAMHSVIAVDKEGNPLTPSITWADQRSEPYAEKIKKQTGLELYKKTGTPIHPMSPLTNISWIREEKPNIFKQTAKFIGIKEYVFKAFFNEYVVDHSIASATGLLNIYTMEWDAEALEIAGIGPDQLSKLVPTTSQYKGIAPILADEMGISSEVPFIIGANDGCLANLGVDAVMPGEVAITIGTSGAIRTVTDKPVTDEKGRTFCYALTENHWVIGGPVNNGGMVLRWLRDEFCSEEVKIAKEQNQNPYDLITDRIDQVAAGSEGLLFHPYLSGERAPSWNANARGSFFGLAMHHKREHMMRAVLEGINMNIYMVLLALEELIGTPKEVRATGGFAHSAVWRQMVADIFGQEVHVPETVESACLGAAILGLYAMGEIDDLSEVKKMVKTRTINHPDKEKGLVYKELLPIFIRLSRLYEQEYEAVVDFQNQYTNRI</sequence>
<evidence type="ECO:0000259" key="6">
    <source>
        <dbReference type="Pfam" id="PF02782"/>
    </source>
</evidence>
<evidence type="ECO:0000256" key="2">
    <source>
        <dbReference type="ARBA" id="ARBA00022679"/>
    </source>
</evidence>
<gene>
    <name evidence="7" type="ORF">SAMN04488569_100318</name>
</gene>
<accession>A0A1I3VI78</accession>
<dbReference type="RefSeq" id="WP_091895630.1">
    <property type="nucleotide sequence ID" value="NZ_FOSJ01000003.1"/>
</dbReference>
<dbReference type="InterPro" id="IPR018484">
    <property type="entry name" value="FGGY_N"/>
</dbReference>
<feature type="domain" description="Carbohydrate kinase FGGY N-terminal" evidence="5">
    <location>
        <begin position="4"/>
        <end position="247"/>
    </location>
</feature>